<dbReference type="EMBL" id="CP003155">
    <property type="protein sequence ID" value="AEV30620.1"/>
    <property type="molecule type" value="Genomic_DNA"/>
</dbReference>
<proteinExistence type="predicted"/>
<dbReference type="KEGG" id="sgp:SpiGrapes_2867"/>
<organism evidence="2 3">
    <name type="scientific">Sphaerochaeta pleomorpha (strain ATCC BAA-1885 / DSM 22778 / Grapes)</name>
    <dbReference type="NCBI Taxonomy" id="158190"/>
    <lineage>
        <taxon>Bacteria</taxon>
        <taxon>Pseudomonadati</taxon>
        <taxon>Spirochaetota</taxon>
        <taxon>Spirochaetia</taxon>
        <taxon>Spirochaetales</taxon>
        <taxon>Sphaerochaetaceae</taxon>
        <taxon>Sphaerochaeta</taxon>
    </lineage>
</organism>
<dbReference type="RefSeq" id="WP_014271459.1">
    <property type="nucleotide sequence ID" value="NC_016633.1"/>
</dbReference>
<sequence>MARGKNINLYIKDGISKCTIKNWSGVVYIVPRILVEVGKQIDNLNRSGVYLLLGTTEKDEEAVYIGQADIRKNERGVLYRILEPHKSIDYWTECVVITADNNSLGATELNYLEYRLHEIALDADRCKVTNGGSPHKGSLPEEKEDEMEDFIDYIRLVVRALGRKVFEPVVSRIPESFIGDHLFHSKGKKASALAKLTDDGIVVLKGSRLAEELTQSAPKQVIRLRAKFSDSIDSTFVLTKDIRFTSPSAAAGFVGGASLNGNDYWVTDYGVTLGRYLGDTPSEKLIKPGIQKDRP</sequence>
<name>G8QX35_SPHPG</name>
<reference evidence="2 3" key="1">
    <citation type="submission" date="2011-11" db="EMBL/GenBank/DDBJ databases">
        <title>Complete sequence of Spirochaeta sp. grapes.</title>
        <authorList>
            <consortium name="US DOE Joint Genome Institute"/>
            <person name="Lucas S."/>
            <person name="Han J."/>
            <person name="Lapidus A."/>
            <person name="Cheng J.-F."/>
            <person name="Goodwin L."/>
            <person name="Pitluck S."/>
            <person name="Peters L."/>
            <person name="Ovchinnikova G."/>
            <person name="Munk A.C."/>
            <person name="Detter J.C."/>
            <person name="Han C."/>
            <person name="Tapia R."/>
            <person name="Land M."/>
            <person name="Hauser L."/>
            <person name="Kyrpides N."/>
            <person name="Ivanova N."/>
            <person name="Pagani I."/>
            <person name="Ritalahtilisa K."/>
            <person name="Loeffler F."/>
            <person name="Woyke T."/>
        </authorList>
    </citation>
    <scope>NUCLEOTIDE SEQUENCE [LARGE SCALE GENOMIC DNA]</scope>
    <source>
        <strain evidence="3">ATCC BAA-1885 / DSM 22778 / Grapes</strain>
    </source>
</reference>
<dbReference type="CDD" id="cd10447">
    <property type="entry name" value="GIY-YIG_unchar_2"/>
    <property type="match status" value="1"/>
</dbReference>
<dbReference type="STRING" id="158190.SpiGrapes_2867"/>
<evidence type="ECO:0000313" key="2">
    <source>
        <dbReference type="EMBL" id="AEV30620.1"/>
    </source>
</evidence>
<dbReference type="eggNOG" id="COG0322">
    <property type="taxonomic scope" value="Bacteria"/>
</dbReference>
<dbReference type="InterPro" id="IPR025579">
    <property type="entry name" value="DUF4357"/>
</dbReference>
<dbReference type="HOGENOM" id="CLU_052782_2_0_12"/>
<accession>G8QX35</accession>
<protein>
    <recommendedName>
        <fullName evidence="1">DUF4357 domain-containing protein</fullName>
    </recommendedName>
</protein>
<gene>
    <name evidence="2" type="ordered locus">SpiGrapes_2867</name>
</gene>
<dbReference type="Pfam" id="PF14267">
    <property type="entry name" value="DUF4357"/>
    <property type="match status" value="1"/>
</dbReference>
<keyword evidence="3" id="KW-1185">Reference proteome</keyword>
<evidence type="ECO:0000259" key="1">
    <source>
        <dbReference type="Pfam" id="PF14267"/>
    </source>
</evidence>
<dbReference type="Proteomes" id="UP000005632">
    <property type="component" value="Chromosome"/>
</dbReference>
<evidence type="ECO:0000313" key="3">
    <source>
        <dbReference type="Proteomes" id="UP000005632"/>
    </source>
</evidence>
<dbReference type="AlphaFoldDB" id="G8QX35"/>
<feature type="domain" description="DUF4357" evidence="1">
    <location>
        <begin position="233"/>
        <end position="273"/>
    </location>
</feature>